<evidence type="ECO:0000313" key="3">
    <source>
        <dbReference type="Proteomes" id="UP000278081"/>
    </source>
</evidence>
<dbReference type="AlphaFoldDB" id="A0A3S0QNK8"/>
<feature type="transmembrane region" description="Helical" evidence="1">
    <location>
        <begin position="89"/>
        <end position="111"/>
    </location>
</feature>
<proteinExistence type="predicted"/>
<dbReference type="EMBL" id="RJTJ01000004">
    <property type="protein sequence ID" value="RUM08307.1"/>
    <property type="molecule type" value="Genomic_DNA"/>
</dbReference>
<name>A0A3S0QNK8_9HYPH</name>
<comment type="caution">
    <text evidence="2">The sequence shown here is derived from an EMBL/GenBank/DDBJ whole genome shotgun (WGS) entry which is preliminary data.</text>
</comment>
<protein>
    <submittedName>
        <fullName evidence="2">Uncharacterized protein</fullName>
    </submittedName>
</protein>
<accession>A0A3S0QNK8</accession>
<dbReference type="Proteomes" id="UP000278081">
    <property type="component" value="Unassembled WGS sequence"/>
</dbReference>
<keyword evidence="1" id="KW-1133">Transmembrane helix</keyword>
<sequence>MDDIKEVEILRERVLLLEREVEGLRNTPANRKLTRGASLESDDFFFQAVFVIILVVVGTLFTVSTLALFLEVIRTLWNVHWSTVSASTILLVLGISLVSVFLQGLGFAALLGIGSKARAASMLFRVAVVPIAFLATWVLSGVFGYPLRTLTFGTLIGDMAGLVYIPIVVGLGAIKTVTSVSTDTGRLVCSVGSDIGAVVGPFRTLEMGWRVLKEFAEYVFFPWHFTELRHRILAVVQSDHNPYNWKGSLNAASYGITIGYFASCTARGAFQNWNDFFSELFQFCGLLFMQGIDVVQNLWSNTLRFFGIK</sequence>
<feature type="transmembrane region" description="Helical" evidence="1">
    <location>
        <begin position="151"/>
        <end position="174"/>
    </location>
</feature>
<evidence type="ECO:0000313" key="2">
    <source>
        <dbReference type="EMBL" id="RUM08307.1"/>
    </source>
</evidence>
<keyword evidence="1" id="KW-0812">Transmembrane</keyword>
<organism evidence="2 3">
    <name type="scientific">Rhizobium chutanense</name>
    <dbReference type="NCBI Taxonomy" id="2035448"/>
    <lineage>
        <taxon>Bacteria</taxon>
        <taxon>Pseudomonadati</taxon>
        <taxon>Pseudomonadota</taxon>
        <taxon>Alphaproteobacteria</taxon>
        <taxon>Hyphomicrobiales</taxon>
        <taxon>Rhizobiaceae</taxon>
        <taxon>Rhizobium/Agrobacterium group</taxon>
        <taxon>Rhizobium</taxon>
    </lineage>
</organism>
<reference evidence="2 3" key="1">
    <citation type="submission" date="2018-11" db="EMBL/GenBank/DDBJ databases">
        <title>Rhizobium chutanense sp. nov., isolated from root nodules of Phaseolus vulgaris in China.</title>
        <authorList>
            <person name="Huo Y."/>
        </authorList>
    </citation>
    <scope>NUCLEOTIDE SEQUENCE [LARGE SCALE GENOMIC DNA]</scope>
    <source>
        <strain evidence="2 3">C16</strain>
    </source>
</reference>
<feature type="transmembrane region" description="Helical" evidence="1">
    <location>
        <begin position="44"/>
        <end position="69"/>
    </location>
</feature>
<gene>
    <name evidence="2" type="ORF">EFR84_05820</name>
</gene>
<dbReference type="RefSeq" id="WP_126908068.1">
    <property type="nucleotide sequence ID" value="NZ_ML133751.1"/>
</dbReference>
<dbReference type="OrthoDB" id="9911271at2"/>
<evidence type="ECO:0000256" key="1">
    <source>
        <dbReference type="SAM" id="Phobius"/>
    </source>
</evidence>
<feature type="transmembrane region" description="Helical" evidence="1">
    <location>
        <begin position="123"/>
        <end position="145"/>
    </location>
</feature>
<keyword evidence="1" id="KW-0472">Membrane</keyword>